<feature type="non-terminal residue" evidence="3">
    <location>
        <position position="1"/>
    </location>
</feature>
<feature type="region of interest" description="Disordered" evidence="1">
    <location>
        <begin position="1"/>
        <end position="25"/>
    </location>
</feature>
<protein>
    <submittedName>
        <fullName evidence="3">14517_t:CDS:1</fullName>
    </submittedName>
</protein>
<keyword evidence="4" id="KW-1185">Reference proteome</keyword>
<feature type="compositionally biased region" description="Polar residues" evidence="1">
    <location>
        <begin position="12"/>
        <end position="25"/>
    </location>
</feature>
<keyword evidence="2" id="KW-1133">Transmembrane helix</keyword>
<dbReference type="OrthoDB" id="409543at2759"/>
<dbReference type="Proteomes" id="UP000789342">
    <property type="component" value="Unassembled WGS sequence"/>
</dbReference>
<dbReference type="InterPro" id="IPR008441">
    <property type="entry name" value="AfumC-like_glycosyl_Trfase"/>
</dbReference>
<dbReference type="Pfam" id="PF05704">
    <property type="entry name" value="Caps_synth"/>
    <property type="match status" value="1"/>
</dbReference>
<feature type="transmembrane region" description="Helical" evidence="2">
    <location>
        <begin position="48"/>
        <end position="67"/>
    </location>
</feature>
<proteinExistence type="predicted"/>
<dbReference type="GO" id="GO:0016757">
    <property type="term" value="F:glycosyltransferase activity"/>
    <property type="evidence" value="ECO:0007669"/>
    <property type="project" value="InterPro"/>
</dbReference>
<keyword evidence="2" id="KW-0472">Membrane</keyword>
<dbReference type="EMBL" id="CAJVPV010003189">
    <property type="protein sequence ID" value="CAG8545569.1"/>
    <property type="molecule type" value="Genomic_DNA"/>
</dbReference>
<feature type="compositionally biased region" description="Low complexity" evidence="1">
    <location>
        <begin position="1"/>
        <end position="11"/>
    </location>
</feature>
<accession>A0A9N9AZP4</accession>
<gene>
    <name evidence="3" type="ORF">AMORRO_LOCUS5332</name>
</gene>
<dbReference type="InterPro" id="IPR029044">
    <property type="entry name" value="Nucleotide-diphossugar_trans"/>
</dbReference>
<dbReference type="AlphaFoldDB" id="A0A9N9AZP4"/>
<comment type="caution">
    <text evidence="3">The sequence shown here is derived from an EMBL/GenBank/DDBJ whole genome shotgun (WGS) entry which is preliminary data.</text>
</comment>
<dbReference type="SUPFAM" id="SSF53448">
    <property type="entry name" value="Nucleotide-diphospho-sugar transferases"/>
    <property type="match status" value="1"/>
</dbReference>
<evidence type="ECO:0000256" key="1">
    <source>
        <dbReference type="SAM" id="MobiDB-lite"/>
    </source>
</evidence>
<reference evidence="3" key="1">
    <citation type="submission" date="2021-06" db="EMBL/GenBank/DDBJ databases">
        <authorList>
            <person name="Kallberg Y."/>
            <person name="Tangrot J."/>
            <person name="Rosling A."/>
        </authorList>
    </citation>
    <scope>NUCLEOTIDE SEQUENCE</scope>
    <source>
        <strain evidence="3">CL551</strain>
    </source>
</reference>
<keyword evidence="2" id="KW-0812">Transmembrane</keyword>
<evidence type="ECO:0000313" key="4">
    <source>
        <dbReference type="Proteomes" id="UP000789342"/>
    </source>
</evidence>
<organism evidence="3 4">
    <name type="scientific">Acaulospora morrowiae</name>
    <dbReference type="NCBI Taxonomy" id="94023"/>
    <lineage>
        <taxon>Eukaryota</taxon>
        <taxon>Fungi</taxon>
        <taxon>Fungi incertae sedis</taxon>
        <taxon>Mucoromycota</taxon>
        <taxon>Glomeromycotina</taxon>
        <taxon>Glomeromycetes</taxon>
        <taxon>Diversisporales</taxon>
        <taxon>Acaulosporaceae</taxon>
        <taxon>Acaulospora</taxon>
    </lineage>
</organism>
<sequence>PLSTTPSTTSTFQSNDNVGESNHNRNEQFSSMFSVIRAKTRIRRDSRVRIGLTFLLLSFTIYLLHLLSPGEYLKVEESRGKSNVTVEEVESLPTRPYEGYVLDINRVNKHCEPIDQGKSSLKHFKVQDCLDYLDTQQHDYMVKPAITPNAANTSISALNLQCAPGRETMLFHVYWRGRIIDKLAINIKSFLYTQPLKCSKMIVWLDENNEDLENNKYVKSVLQFSPENLEFRKWNITEQLNYDTIYSGWERKFKSKIRVVGYSDMVRFVLLHRYGGMYVDADTLFLRDLSPLYYLDYDFSYRWSFWLNYNTAILRLRKNSTLTRKIIKGAMKHSMKFHPYSIKKYLISNKKGWNKANLDEQLYMMPVVLFDPLWLKSDLHDKSQILRPNLGRWKDVFLGKLVDNEFPGVDEQLLAEAGNNTKLLRKKEEFFRGAFTYHWHNRWKQNVAKGSWFDILQKAYDDFIQGKISNLYNEWNPNLA</sequence>
<dbReference type="Gene3D" id="3.90.550.20">
    <property type="match status" value="1"/>
</dbReference>
<evidence type="ECO:0000256" key="2">
    <source>
        <dbReference type="SAM" id="Phobius"/>
    </source>
</evidence>
<name>A0A9N9AZP4_9GLOM</name>
<evidence type="ECO:0000313" key="3">
    <source>
        <dbReference type="EMBL" id="CAG8545569.1"/>
    </source>
</evidence>